<reference evidence="1 2" key="1">
    <citation type="journal article" date="2015" name="Nature">
        <title>rRNA introns, odd ribosomes, and small enigmatic genomes across a large radiation of phyla.</title>
        <authorList>
            <person name="Brown C.T."/>
            <person name="Hug L.A."/>
            <person name="Thomas B.C."/>
            <person name="Sharon I."/>
            <person name="Castelle C.J."/>
            <person name="Singh A."/>
            <person name="Wilkins M.J."/>
            <person name="Williams K.H."/>
            <person name="Banfield J.F."/>
        </authorList>
    </citation>
    <scope>NUCLEOTIDE SEQUENCE [LARGE SCALE GENOMIC DNA]</scope>
</reference>
<dbReference type="Proteomes" id="UP000034793">
    <property type="component" value="Unassembled WGS sequence"/>
</dbReference>
<organism evidence="1 2">
    <name type="scientific">Candidatus Woesebacteria bacterium GW2011_GWA1_39_8</name>
    <dbReference type="NCBI Taxonomy" id="1618552"/>
    <lineage>
        <taxon>Bacteria</taxon>
        <taxon>Candidatus Woeseibacteriota</taxon>
    </lineage>
</organism>
<dbReference type="EMBL" id="LBXL01000029">
    <property type="protein sequence ID" value="KKR29544.1"/>
    <property type="molecule type" value="Genomic_DNA"/>
</dbReference>
<gene>
    <name evidence="1" type="ORF">UT61_C0029G0005</name>
</gene>
<dbReference type="AlphaFoldDB" id="A0A0G0PMV6"/>
<proteinExistence type="predicted"/>
<accession>A0A0G0PMV6</accession>
<sequence>MRVVFGGGAEEVVDDQGDEQRGRGGDWDQVPNLGLGGNKVRKGGEKQIKRYFLDTFYVTMPMFAVRRRIHQYCRYYNGNFWQDHNKAPFPKVFLVCPTLRVQKSLLHSIPKILDEEDVDISFFLSFKDDIQKRGIQADSWEAVSIIS</sequence>
<evidence type="ECO:0000313" key="2">
    <source>
        <dbReference type="Proteomes" id="UP000034793"/>
    </source>
</evidence>
<name>A0A0G0PMV6_9BACT</name>
<protein>
    <submittedName>
        <fullName evidence="1">Uncharacterized protein</fullName>
    </submittedName>
</protein>
<evidence type="ECO:0000313" key="1">
    <source>
        <dbReference type="EMBL" id="KKR29544.1"/>
    </source>
</evidence>
<comment type="caution">
    <text evidence="1">The sequence shown here is derived from an EMBL/GenBank/DDBJ whole genome shotgun (WGS) entry which is preliminary data.</text>
</comment>